<feature type="compositionally biased region" description="Polar residues" evidence="1">
    <location>
        <begin position="219"/>
        <end position="228"/>
    </location>
</feature>
<name>A0AAJ8BLE5_ASPNG</name>
<feature type="region of interest" description="Disordered" evidence="1">
    <location>
        <begin position="193"/>
        <end position="228"/>
    </location>
</feature>
<dbReference type="VEuPathDB" id="FungiDB:An01g12660"/>
<proteinExistence type="predicted"/>
<organism evidence="2">
    <name type="scientific">Aspergillus niger</name>
    <dbReference type="NCBI Taxonomy" id="5061"/>
    <lineage>
        <taxon>Eukaryota</taxon>
        <taxon>Fungi</taxon>
        <taxon>Dikarya</taxon>
        <taxon>Ascomycota</taxon>
        <taxon>Pezizomycotina</taxon>
        <taxon>Eurotiomycetes</taxon>
        <taxon>Eurotiomycetidae</taxon>
        <taxon>Eurotiales</taxon>
        <taxon>Aspergillaceae</taxon>
        <taxon>Aspergillus</taxon>
        <taxon>Aspergillus subgen. Circumdati</taxon>
    </lineage>
</organism>
<dbReference type="KEGG" id="ang:An01g12660"/>
<dbReference type="AlphaFoldDB" id="A0AAJ8BLE5"/>
<evidence type="ECO:0000313" key="2">
    <source>
        <dbReference type="RefSeq" id="XP_059599799.1"/>
    </source>
</evidence>
<dbReference type="GeneID" id="84590123"/>
<reference evidence="2" key="2">
    <citation type="submission" date="2025-08" db="UniProtKB">
        <authorList>
            <consortium name="RefSeq"/>
        </authorList>
    </citation>
    <scope>IDENTIFICATION</scope>
</reference>
<gene>
    <name evidence="2" type="ORF">An01g12660</name>
</gene>
<reference evidence="2" key="1">
    <citation type="submission" date="2025-02" db="EMBL/GenBank/DDBJ databases">
        <authorList>
            <consortium name="NCBI Genome Project"/>
        </authorList>
    </citation>
    <scope>NUCLEOTIDE SEQUENCE</scope>
</reference>
<accession>A0AAJ8BLE5</accession>
<dbReference type="RefSeq" id="XP_059599799.1">
    <property type="nucleotide sequence ID" value="XM_059744826.1"/>
</dbReference>
<sequence>MPSWTDTFRKANTDAGNRTGAALVKSPYIIVDRNWSQHHPRKEGRLLTTNGRLRRPNGWANHGPAVVWVDISDGEHWKPGRASKVDDATTTLHSEPGASRRTLLRNQLRRSVEMKGRYSSAVSVYLDIGAINLLEIAGKPQLSLFPPPSLKSILGSKVVSFKENKCEACSNAALQRFVDLKLGGREIPKTSVYAGRAGENSRFDQAPSTTHRRMMHASPPSTRESGKR</sequence>
<protein>
    <submittedName>
        <fullName evidence="2">Uncharacterized protein</fullName>
    </submittedName>
</protein>
<evidence type="ECO:0000256" key="1">
    <source>
        <dbReference type="SAM" id="MobiDB-lite"/>
    </source>
</evidence>